<feature type="region of interest" description="Disordered" evidence="1">
    <location>
        <begin position="119"/>
        <end position="146"/>
    </location>
</feature>
<sequence>MDLRTSKVLAAIYTSSSTAYYVDTRGARPLLFRARGQGRTGRGRWDDVWVALTDVESGPRLNDVRGRELDDAQVDWSDVRPWVLRVGSRHQYTFDPGGPDLLWWVQRVAERIEILADMPPEAERSRRADEVDFLDGPHPSPGAAGP</sequence>
<accession>A0AAW7M3X6</accession>
<dbReference type="RefSeq" id="WP_301120715.1">
    <property type="nucleotide sequence ID" value="NZ_JAUHPX010000006.1"/>
</dbReference>
<name>A0AAW7M3X6_9MICO</name>
<keyword evidence="3" id="KW-1185">Reference proteome</keyword>
<comment type="caution">
    <text evidence="2">The sequence shown here is derived from an EMBL/GenBank/DDBJ whole genome shotgun (WGS) entry which is preliminary data.</text>
</comment>
<dbReference type="Proteomes" id="UP001172737">
    <property type="component" value="Unassembled WGS sequence"/>
</dbReference>
<gene>
    <name evidence="2" type="ORF">QQX10_10615</name>
</gene>
<dbReference type="AlphaFoldDB" id="A0AAW7M3X6"/>
<feature type="compositionally biased region" description="Basic and acidic residues" evidence="1">
    <location>
        <begin position="121"/>
        <end position="130"/>
    </location>
</feature>
<organism evidence="2 3">
    <name type="scientific">Demequina lignilytica</name>
    <dbReference type="NCBI Taxonomy" id="3051663"/>
    <lineage>
        <taxon>Bacteria</taxon>
        <taxon>Bacillati</taxon>
        <taxon>Actinomycetota</taxon>
        <taxon>Actinomycetes</taxon>
        <taxon>Micrococcales</taxon>
        <taxon>Demequinaceae</taxon>
        <taxon>Demequina</taxon>
    </lineage>
</organism>
<evidence type="ECO:0000256" key="1">
    <source>
        <dbReference type="SAM" id="MobiDB-lite"/>
    </source>
</evidence>
<dbReference type="EMBL" id="JAUHPX010000006">
    <property type="protein sequence ID" value="MDN4488619.1"/>
    <property type="molecule type" value="Genomic_DNA"/>
</dbReference>
<evidence type="ECO:0000313" key="3">
    <source>
        <dbReference type="Proteomes" id="UP001172737"/>
    </source>
</evidence>
<reference evidence="2" key="1">
    <citation type="submission" date="2023-06" db="EMBL/GenBank/DDBJ databases">
        <title>Sysu t00039.</title>
        <authorList>
            <person name="Gao L."/>
            <person name="Fang B.-Z."/>
            <person name="Li W.-J."/>
        </authorList>
    </citation>
    <scope>NUCLEOTIDE SEQUENCE</scope>
    <source>
        <strain evidence="2">SYSU T00039</strain>
    </source>
</reference>
<proteinExistence type="predicted"/>
<protein>
    <submittedName>
        <fullName evidence="2">Uncharacterized protein</fullName>
    </submittedName>
</protein>
<evidence type="ECO:0000313" key="2">
    <source>
        <dbReference type="EMBL" id="MDN4488619.1"/>
    </source>
</evidence>